<keyword evidence="8" id="KW-0479">Metal-binding</keyword>
<dbReference type="InterPro" id="IPR045089">
    <property type="entry name" value="PGGT1B-like"/>
</dbReference>
<evidence type="ECO:0000256" key="14">
    <source>
        <dbReference type="ARBA" id="ARBA00065714"/>
    </source>
</evidence>
<feature type="domain" description="Prenyltransferase alpha-alpha toroid" evidence="16">
    <location>
        <begin position="21"/>
        <end position="344"/>
    </location>
</feature>
<evidence type="ECO:0000256" key="15">
    <source>
        <dbReference type="ARBA" id="ARBA00078363"/>
    </source>
</evidence>
<dbReference type="GO" id="GO:0046872">
    <property type="term" value="F:metal ion binding"/>
    <property type="evidence" value="ECO:0007669"/>
    <property type="project" value="UniProtKB-KW"/>
</dbReference>
<dbReference type="GO" id="GO:0004662">
    <property type="term" value="F:CAAX-protein geranylgeranyltransferase activity"/>
    <property type="evidence" value="ECO:0007669"/>
    <property type="project" value="UniProtKB-EC"/>
</dbReference>
<comment type="cofactor">
    <cofactor evidence="2">
        <name>Zn(2+)</name>
        <dbReference type="ChEBI" id="CHEBI:29105"/>
    </cofactor>
</comment>
<evidence type="ECO:0000256" key="9">
    <source>
        <dbReference type="ARBA" id="ARBA00022737"/>
    </source>
</evidence>
<keyword evidence="10" id="KW-0862">Zinc</keyword>
<dbReference type="PANTHER" id="PTHR11774">
    <property type="entry name" value="GERANYLGERANYL TRANSFERASE TYPE BETA SUBUNIT"/>
    <property type="match status" value="1"/>
</dbReference>
<evidence type="ECO:0000256" key="5">
    <source>
        <dbReference type="ARBA" id="ARBA00020603"/>
    </source>
</evidence>
<dbReference type="InterPro" id="IPR001330">
    <property type="entry name" value="Prenyltrans"/>
</dbReference>
<sequence length="402" mass="45206">MSYDALNIEGPAADDAPVLLSKHAKYFVRFLRLLPSRLASHDSTRGTIAFFAVCGLDVLNSLHLLTKEMRQNIIDWTYGSLVIPKPGERNCSGFQGSRSVTIKTDDEELLRNAKCYQWGHLAMTYTSLGVLITLGDDLSRLDRKSIVDGVAAVQRPDGSFSACIDGSENDMRFVFCAAAICHMLDYWGDVNRDKMFDFILNSIRYDYGFSQHLEGEGHGGTTYCALAALQLSGQLNRVDTQTLENIKRWCVFRQVDGFQGRPNKPVDTCYSFWIGAALKILNAFELTDYPANRSYILETQDDVVGGFAKWPHSTPDPFHTYLGLCGLSFTGEPGLMEVMPSLNMSMMAYDKLKVLHAKWQTRNIEEDHKHYMELLSQRLYDAKIAVEEETTTTITSPLIKAQ</sequence>
<dbReference type="InterPro" id="IPR041960">
    <property type="entry name" value="GGTase_I_beta"/>
</dbReference>
<dbReference type="GO" id="GO:0005953">
    <property type="term" value="C:CAAX-protein geranylgeranyltransferase complex"/>
    <property type="evidence" value="ECO:0007669"/>
    <property type="project" value="InterPro"/>
</dbReference>
<dbReference type="OrthoDB" id="24893at2759"/>
<accession>A0A1I8PKF4</accession>
<comment type="cofactor">
    <cofactor evidence="1">
        <name>Mg(2+)</name>
        <dbReference type="ChEBI" id="CHEBI:18420"/>
    </cofactor>
</comment>
<evidence type="ECO:0000259" key="16">
    <source>
        <dbReference type="Pfam" id="PF00432"/>
    </source>
</evidence>
<keyword evidence="18" id="KW-1185">Reference proteome</keyword>
<evidence type="ECO:0000256" key="1">
    <source>
        <dbReference type="ARBA" id="ARBA00001946"/>
    </source>
</evidence>
<keyword evidence="11" id="KW-0460">Magnesium</keyword>
<evidence type="ECO:0000256" key="10">
    <source>
        <dbReference type="ARBA" id="ARBA00022833"/>
    </source>
</evidence>
<gene>
    <name evidence="17" type="primary">106084090</name>
</gene>
<dbReference type="EC" id="2.5.1.59" evidence="4"/>
<dbReference type="VEuPathDB" id="VectorBase:SCAU008884"/>
<evidence type="ECO:0000256" key="2">
    <source>
        <dbReference type="ARBA" id="ARBA00001947"/>
    </source>
</evidence>
<evidence type="ECO:0000256" key="6">
    <source>
        <dbReference type="ARBA" id="ARBA00022602"/>
    </source>
</evidence>
<dbReference type="KEGG" id="scac:106084090"/>
<dbReference type="AlphaFoldDB" id="A0A1I8PKF4"/>
<organism evidence="17 18">
    <name type="scientific">Stomoxys calcitrans</name>
    <name type="common">Stable fly</name>
    <name type="synonym">Conops calcitrans</name>
    <dbReference type="NCBI Taxonomy" id="35570"/>
    <lineage>
        <taxon>Eukaryota</taxon>
        <taxon>Metazoa</taxon>
        <taxon>Ecdysozoa</taxon>
        <taxon>Arthropoda</taxon>
        <taxon>Hexapoda</taxon>
        <taxon>Insecta</taxon>
        <taxon>Pterygota</taxon>
        <taxon>Neoptera</taxon>
        <taxon>Endopterygota</taxon>
        <taxon>Diptera</taxon>
        <taxon>Brachycera</taxon>
        <taxon>Muscomorpha</taxon>
        <taxon>Muscoidea</taxon>
        <taxon>Muscidae</taxon>
        <taxon>Stomoxys</taxon>
    </lineage>
</organism>
<dbReference type="EnsemblMetazoa" id="SCAU008884-RA">
    <property type="protein sequence ID" value="SCAU008884-PA"/>
    <property type="gene ID" value="SCAU008884"/>
</dbReference>
<evidence type="ECO:0000313" key="18">
    <source>
        <dbReference type="Proteomes" id="UP000095300"/>
    </source>
</evidence>
<dbReference type="SUPFAM" id="SSF48239">
    <property type="entry name" value="Terpenoid cyclases/Protein prenyltransferases"/>
    <property type="match status" value="1"/>
</dbReference>
<evidence type="ECO:0000256" key="3">
    <source>
        <dbReference type="ARBA" id="ARBA00010497"/>
    </source>
</evidence>
<evidence type="ECO:0000256" key="11">
    <source>
        <dbReference type="ARBA" id="ARBA00022842"/>
    </source>
</evidence>
<comment type="catalytic activity">
    <reaction evidence="13">
        <text>geranylgeranyl diphosphate + L-cysteinyl-[protein] = S-geranylgeranyl-L-cysteinyl-[protein] + diphosphate</text>
        <dbReference type="Rhea" id="RHEA:21240"/>
        <dbReference type="Rhea" id="RHEA-COMP:10131"/>
        <dbReference type="Rhea" id="RHEA-COMP:11537"/>
        <dbReference type="ChEBI" id="CHEBI:29950"/>
        <dbReference type="ChEBI" id="CHEBI:33019"/>
        <dbReference type="ChEBI" id="CHEBI:57533"/>
        <dbReference type="ChEBI" id="CHEBI:86021"/>
        <dbReference type="EC" id="2.5.1.59"/>
    </reaction>
</comment>
<proteinExistence type="inferred from homology"/>
<evidence type="ECO:0000256" key="12">
    <source>
        <dbReference type="ARBA" id="ARBA00031713"/>
    </source>
</evidence>
<evidence type="ECO:0000313" key="17">
    <source>
        <dbReference type="EnsemblMetazoa" id="SCAU008884-PA"/>
    </source>
</evidence>
<dbReference type="PANTHER" id="PTHR11774:SF4">
    <property type="entry name" value="GERANYLGERANYL TRANSFERASE TYPE-1 SUBUNIT BETA"/>
    <property type="match status" value="1"/>
</dbReference>
<keyword evidence="9" id="KW-0677">Repeat</keyword>
<reference evidence="17" key="1">
    <citation type="submission" date="2020-05" db="UniProtKB">
        <authorList>
            <consortium name="EnsemblMetazoa"/>
        </authorList>
    </citation>
    <scope>IDENTIFICATION</scope>
    <source>
        <strain evidence="17">USDA</strain>
    </source>
</reference>
<dbReference type="STRING" id="35570.A0A1I8PKF4"/>
<keyword evidence="6" id="KW-0637">Prenyltransferase</keyword>
<evidence type="ECO:0000256" key="7">
    <source>
        <dbReference type="ARBA" id="ARBA00022679"/>
    </source>
</evidence>
<dbReference type="InterPro" id="IPR008930">
    <property type="entry name" value="Terpenoid_cyclase/PrenylTrfase"/>
</dbReference>
<evidence type="ECO:0000256" key="4">
    <source>
        <dbReference type="ARBA" id="ARBA00012700"/>
    </source>
</evidence>
<keyword evidence="7" id="KW-0808">Transferase</keyword>
<dbReference type="FunFam" id="1.50.10.20:FF:000005">
    <property type="entry name" value="Geranylgeranyl transferase type-1 subunit beta"/>
    <property type="match status" value="1"/>
</dbReference>
<evidence type="ECO:0000256" key="8">
    <source>
        <dbReference type="ARBA" id="ARBA00022723"/>
    </source>
</evidence>
<name>A0A1I8PKF4_STOCA</name>
<dbReference type="Pfam" id="PF00432">
    <property type="entry name" value="Prenyltrans"/>
    <property type="match status" value="1"/>
</dbReference>
<dbReference type="Gene3D" id="1.50.10.20">
    <property type="match status" value="1"/>
</dbReference>
<protein>
    <recommendedName>
        <fullName evidence="5">Geranylgeranyl transferase type-1 subunit beta</fullName>
        <ecNumber evidence="4">2.5.1.59</ecNumber>
    </recommendedName>
    <alternativeName>
        <fullName evidence="12">Geranylgeranyl transferase type I subunit beta</fullName>
    </alternativeName>
    <alternativeName>
        <fullName evidence="15">Type I protein geranyl-geranyltransferase subunit beta</fullName>
    </alternativeName>
</protein>
<comment type="similarity">
    <text evidence="3">Belongs to the protein prenyltransferase subunit beta family.</text>
</comment>
<dbReference type="CDD" id="cd02895">
    <property type="entry name" value="GGTase-I"/>
    <property type="match status" value="1"/>
</dbReference>
<evidence type="ECO:0000256" key="13">
    <source>
        <dbReference type="ARBA" id="ARBA00050428"/>
    </source>
</evidence>
<comment type="subunit">
    <text evidence="14">Heterodimer of FNTA and PGGT1B. PGGT1B mediates interaction with substrate peptides.</text>
</comment>
<dbReference type="Proteomes" id="UP000095300">
    <property type="component" value="Unassembled WGS sequence"/>
</dbReference>